<feature type="region of interest" description="Disordered" evidence="1">
    <location>
        <begin position="72"/>
        <end position="107"/>
    </location>
</feature>
<evidence type="ECO:0000256" key="1">
    <source>
        <dbReference type="SAM" id="MobiDB-lite"/>
    </source>
</evidence>
<dbReference type="EMBL" id="HG684925">
    <property type="protein sequence ID" value="CDJ33161.1"/>
    <property type="molecule type" value="Genomic_DNA"/>
</dbReference>
<evidence type="ECO:0000313" key="4">
    <source>
        <dbReference type="Proteomes" id="UP000030744"/>
    </source>
</evidence>
<organism evidence="3 4">
    <name type="scientific">Eimeria mitis</name>
    <dbReference type="NCBI Taxonomy" id="44415"/>
    <lineage>
        <taxon>Eukaryota</taxon>
        <taxon>Sar</taxon>
        <taxon>Alveolata</taxon>
        <taxon>Apicomplexa</taxon>
        <taxon>Conoidasida</taxon>
        <taxon>Coccidia</taxon>
        <taxon>Eucoccidiorida</taxon>
        <taxon>Eimeriorina</taxon>
        <taxon>Eimeriidae</taxon>
        <taxon>Eimeria</taxon>
    </lineage>
</organism>
<dbReference type="Gene3D" id="2.60.120.260">
    <property type="entry name" value="Galactose-binding domain-like"/>
    <property type="match status" value="1"/>
</dbReference>
<dbReference type="RefSeq" id="XP_013355725.1">
    <property type="nucleotide sequence ID" value="XM_013500271.1"/>
</dbReference>
<reference evidence="3" key="2">
    <citation type="submission" date="2013-10" db="EMBL/GenBank/DDBJ databases">
        <authorList>
            <person name="Aslett M."/>
        </authorList>
    </citation>
    <scope>NUCLEOTIDE SEQUENCE [LARGE SCALE GENOMIC DNA]</scope>
    <source>
        <strain evidence="3">Houghton</strain>
    </source>
</reference>
<accession>U6K8K5</accession>
<dbReference type="InterPro" id="IPR000421">
    <property type="entry name" value="FA58C"/>
</dbReference>
<reference evidence="3" key="1">
    <citation type="submission" date="2013-10" db="EMBL/GenBank/DDBJ databases">
        <title>Genomic analysis of the causative agents of coccidiosis in chickens.</title>
        <authorList>
            <person name="Reid A.J."/>
            <person name="Blake D."/>
            <person name="Billington K."/>
            <person name="Browne H."/>
            <person name="Dunn M."/>
            <person name="Hung S."/>
            <person name="Kawahara F."/>
            <person name="Miranda-Saavedra D."/>
            <person name="Mourier T."/>
            <person name="Nagra H."/>
            <person name="Otto T.D."/>
            <person name="Rawlings N."/>
            <person name="Sanchez A."/>
            <person name="Sanders M."/>
            <person name="Subramaniam C."/>
            <person name="Tay Y."/>
            <person name="Dear P."/>
            <person name="Doerig C."/>
            <person name="Gruber A."/>
            <person name="Parkinson J."/>
            <person name="Shirley M."/>
            <person name="Wan K.L."/>
            <person name="Berriman M."/>
            <person name="Tomley F."/>
            <person name="Pain A."/>
        </authorList>
    </citation>
    <scope>NUCLEOTIDE SEQUENCE [LARGE SCALE GENOMIC DNA]</scope>
    <source>
        <strain evidence="3">Houghton</strain>
    </source>
</reference>
<proteinExistence type="predicted"/>
<evidence type="ECO:0000313" key="3">
    <source>
        <dbReference type="EMBL" id="CDJ33161.1"/>
    </source>
</evidence>
<feature type="domain" description="F5/8 type C" evidence="2">
    <location>
        <begin position="76"/>
        <end position="169"/>
    </location>
</feature>
<protein>
    <submittedName>
        <fullName evidence="3">CpCCp1/Cpa135, related</fullName>
    </submittedName>
</protein>
<dbReference type="InterPro" id="IPR008979">
    <property type="entry name" value="Galactose-bd-like_sf"/>
</dbReference>
<dbReference type="VEuPathDB" id="ToxoDB:EMH_0080520"/>
<dbReference type="PROSITE" id="PS50022">
    <property type="entry name" value="FA58C_3"/>
    <property type="match status" value="1"/>
</dbReference>
<dbReference type="AlphaFoldDB" id="U6K8K5"/>
<dbReference type="OrthoDB" id="347648at2759"/>
<feature type="compositionally biased region" description="Low complexity" evidence="1">
    <location>
        <begin position="87"/>
        <end position="103"/>
    </location>
</feature>
<evidence type="ECO:0000259" key="2">
    <source>
        <dbReference type="PROSITE" id="PS50022"/>
    </source>
</evidence>
<dbReference type="Proteomes" id="UP000030744">
    <property type="component" value="Unassembled WGS sequence"/>
</dbReference>
<keyword evidence="4" id="KW-1185">Reference proteome</keyword>
<name>U6K8K5_9EIME</name>
<dbReference type="Pfam" id="PF00754">
    <property type="entry name" value="F5_F8_type_C"/>
    <property type="match status" value="1"/>
</dbReference>
<dbReference type="GeneID" id="25382469"/>
<dbReference type="SUPFAM" id="SSF49785">
    <property type="entry name" value="Galactose-binding domain-like"/>
    <property type="match status" value="1"/>
</dbReference>
<sequence>MKKSIHDYFGITEVKAIETGEPQLMIVAGITSKESEMCLQVRGGSVVLGSCTSALEEGDGRSTWAAEANSQLPKAVHGSEPGTGDIAAETGASARSSSTAAGEHGPPLALDRDVNTFWASGAFPDAEEHVVTFDLDLGKKARLAAVRIDWEYPPMAYKLQLSTDGSLYS</sequence>
<gene>
    <name evidence="3" type="ORF">EMH_0080520</name>
</gene>